<dbReference type="InterPro" id="IPR038610">
    <property type="entry name" value="FliK-like_C_sf"/>
</dbReference>
<evidence type="ECO:0000256" key="1">
    <source>
        <dbReference type="SAM" id="MobiDB-lite"/>
    </source>
</evidence>
<dbReference type="AlphaFoldDB" id="A0A0U3NE55"/>
<dbReference type="EMBL" id="CP013068">
    <property type="protein sequence ID" value="ALV27904.1"/>
    <property type="molecule type" value="Genomic_DNA"/>
</dbReference>
<feature type="region of interest" description="Disordered" evidence="1">
    <location>
        <begin position="443"/>
        <end position="475"/>
    </location>
</feature>
<dbReference type="STRING" id="121719.APZ00_13215"/>
<feature type="region of interest" description="Disordered" evidence="1">
    <location>
        <begin position="647"/>
        <end position="685"/>
    </location>
</feature>
<name>A0A0U3NE55_9HYPH</name>
<organism evidence="3 4">
    <name type="scientific">Pannonibacter phragmitetus</name>
    <dbReference type="NCBI Taxonomy" id="121719"/>
    <lineage>
        <taxon>Bacteria</taxon>
        <taxon>Pseudomonadati</taxon>
        <taxon>Pseudomonadota</taxon>
        <taxon>Alphaproteobacteria</taxon>
        <taxon>Hyphomicrobiales</taxon>
        <taxon>Stappiaceae</taxon>
        <taxon>Pannonibacter</taxon>
    </lineage>
</organism>
<dbReference type="KEGG" id="pphr:APZ00_13215"/>
<dbReference type="CDD" id="cd17470">
    <property type="entry name" value="T3SS_Flik_C"/>
    <property type="match status" value="1"/>
</dbReference>
<proteinExistence type="predicted"/>
<feature type="domain" description="Flagellar hook-length control protein-like C-terminal" evidence="2">
    <location>
        <begin position="564"/>
        <end position="643"/>
    </location>
</feature>
<feature type="region of interest" description="Disordered" evidence="1">
    <location>
        <begin position="313"/>
        <end position="358"/>
    </location>
</feature>
<evidence type="ECO:0000313" key="4">
    <source>
        <dbReference type="Proteomes" id="UP000064921"/>
    </source>
</evidence>
<feature type="compositionally biased region" description="Basic and acidic residues" evidence="1">
    <location>
        <begin position="443"/>
        <end position="462"/>
    </location>
</feature>
<feature type="compositionally biased region" description="Low complexity" evidence="1">
    <location>
        <begin position="665"/>
        <end position="677"/>
    </location>
</feature>
<keyword evidence="4" id="KW-1185">Reference proteome</keyword>
<sequence length="703" mass="68726">MGGPAGAGAGPLAGGQAAEGVFAGVLASAGVEGAGSPLAGAQPVPVNASASGSLPVQKAIDAQGLQVLQPGAVVEPAAIDADAALPVPLPQVPVAAPGELPSQVPGKSAGEAVPDGLPVVDAPVPDGEDGVEAADAAAMVVAFVIPAPLPAPQPVVSAPVQNGLQDGALNGADGLRGSITPALPDLPQTGGHPQVQPGMARPQVDAFLSAPPAPAGGDMPSAEAGKAPVAAQLVAPAGADAGSAPAPGAAPQVVQQLTTAWPQAGAGLEAALAAAGLTASEAEALEPDVLAALARSAQGEAVAARAGSTGSADAQIQAQTQSQPQATAAPQVETQAQARPQPVSPAGTPVAADGAASQPVAATAAPAVDAQPDGVETLRFAIAAGADDVTGAPAARPEVVAQQAVASAVANAAASSLTAKAVAGTAAQTAQTDEAVQLAVQKRAADKDGSGSRYRVADEVASDKPGMQTAGAKGTQAADLAGASATVNAGQAAANAAAPDDAEADKGSDPAVALDARAGRMDFTGFGRADGQTATSAGTAQASVSGQVPTQAQAQAAASQIAGQIQLQSRAGQSRFQMRLDPPELGRIEVHMRVKAGGEVEAHLIVDKSETLDMFMRDQKGLERALEQIGLKAEQGGLQFSLRDEGSGRQFAFSGDGQGNGSGQSGRQDQQQGQDGQAAERGISERVVQLYRQNGRSGVDIRI</sequence>
<feature type="compositionally biased region" description="Low complexity" evidence="1">
    <location>
        <begin position="313"/>
        <end position="331"/>
    </location>
</feature>
<gene>
    <name evidence="3" type="ORF">APZ00_13215</name>
</gene>
<accession>A0A0U3NE55</accession>
<dbReference type="Proteomes" id="UP000064921">
    <property type="component" value="Chromosome"/>
</dbReference>
<evidence type="ECO:0000259" key="2">
    <source>
        <dbReference type="Pfam" id="PF02120"/>
    </source>
</evidence>
<protein>
    <recommendedName>
        <fullName evidence="2">Flagellar hook-length control protein-like C-terminal domain-containing protein</fullName>
    </recommendedName>
</protein>
<reference evidence="3 4" key="1">
    <citation type="submission" date="2015-10" db="EMBL/GenBank/DDBJ databases">
        <title>The world's first case of liver abscess caused by Pannonibacter phragmitetus.</title>
        <authorList>
            <person name="Ming D."/>
            <person name="Wang M."/>
            <person name="Zhou Y."/>
            <person name="Jiang T."/>
            <person name="Hu S."/>
        </authorList>
    </citation>
    <scope>NUCLEOTIDE SEQUENCE [LARGE SCALE GENOMIC DNA]</scope>
    <source>
        <strain evidence="3 4">31801</strain>
    </source>
</reference>
<dbReference type="InterPro" id="IPR021136">
    <property type="entry name" value="Flagellar_hook_control-like_C"/>
</dbReference>
<evidence type="ECO:0000313" key="3">
    <source>
        <dbReference type="EMBL" id="ALV27904.1"/>
    </source>
</evidence>
<dbReference type="RefSeq" id="WP_058899203.1">
    <property type="nucleotide sequence ID" value="NZ_CP013068.1"/>
</dbReference>
<dbReference type="Gene3D" id="3.30.750.140">
    <property type="match status" value="1"/>
</dbReference>
<dbReference type="Pfam" id="PF02120">
    <property type="entry name" value="Flg_hook"/>
    <property type="match status" value="1"/>
</dbReference>